<protein>
    <submittedName>
        <fullName evidence="2">Uncharacterized protein</fullName>
    </submittedName>
</protein>
<dbReference type="AlphaFoldDB" id="A0A5J4WVB9"/>
<feature type="compositionally biased region" description="Polar residues" evidence="1">
    <location>
        <begin position="274"/>
        <end position="283"/>
    </location>
</feature>
<evidence type="ECO:0000256" key="1">
    <source>
        <dbReference type="SAM" id="MobiDB-lite"/>
    </source>
</evidence>
<comment type="caution">
    <text evidence="2">The sequence shown here is derived from an EMBL/GenBank/DDBJ whole genome shotgun (WGS) entry which is preliminary data.</text>
</comment>
<proteinExistence type="predicted"/>
<evidence type="ECO:0000313" key="3">
    <source>
        <dbReference type="Proteomes" id="UP000324800"/>
    </source>
</evidence>
<gene>
    <name evidence="2" type="ORF">EZS28_005480</name>
</gene>
<dbReference type="OrthoDB" id="9950135at2759"/>
<dbReference type="Proteomes" id="UP000324800">
    <property type="component" value="Unassembled WGS sequence"/>
</dbReference>
<accession>A0A5J4WVB9</accession>
<feature type="compositionally biased region" description="Polar residues" evidence="1">
    <location>
        <begin position="254"/>
        <end position="267"/>
    </location>
</feature>
<name>A0A5J4WVB9_9EUKA</name>
<dbReference type="EMBL" id="SNRW01000838">
    <property type="protein sequence ID" value="KAA6398994.1"/>
    <property type="molecule type" value="Genomic_DNA"/>
</dbReference>
<organism evidence="2 3">
    <name type="scientific">Streblomastix strix</name>
    <dbReference type="NCBI Taxonomy" id="222440"/>
    <lineage>
        <taxon>Eukaryota</taxon>
        <taxon>Metamonada</taxon>
        <taxon>Preaxostyla</taxon>
        <taxon>Oxymonadida</taxon>
        <taxon>Streblomastigidae</taxon>
        <taxon>Streblomastix</taxon>
    </lineage>
</organism>
<feature type="region of interest" description="Disordered" evidence="1">
    <location>
        <begin position="253"/>
        <end position="283"/>
    </location>
</feature>
<sequence>MTVNNKHSDLIDCELPSSNNYYTATSGGYQCDFNLSPVQSGCQIIELLAALEIDRPERQNTKWYSAYLEKPRKYAQPRSPETQDRIQGRFRCAFQLIQDYLVRTGRRCYNPGPGLFRKVLESNIRDPKEERRLAQDPGLLNSELRVENRVIQARGDYIHSENNNAQRLGNNDRPALNLPSYLSSRGNATISVLQLQLALLLLQRNAVLGFNGLDNLYKMLQIRDCRSQEATQLVNLRQYRRYSDSKLGSHNIAARNTTNYEDSTAVSSDDRNGQEPSQSHADS</sequence>
<reference evidence="2 3" key="1">
    <citation type="submission" date="2019-03" db="EMBL/GenBank/DDBJ databases">
        <title>Single cell metagenomics reveals metabolic interactions within the superorganism composed of flagellate Streblomastix strix and complex community of Bacteroidetes bacteria on its surface.</title>
        <authorList>
            <person name="Treitli S.C."/>
            <person name="Kolisko M."/>
            <person name="Husnik F."/>
            <person name="Keeling P."/>
            <person name="Hampl V."/>
        </authorList>
    </citation>
    <scope>NUCLEOTIDE SEQUENCE [LARGE SCALE GENOMIC DNA]</scope>
    <source>
        <strain evidence="2">ST1C</strain>
    </source>
</reference>
<evidence type="ECO:0000313" key="2">
    <source>
        <dbReference type="EMBL" id="KAA6398994.1"/>
    </source>
</evidence>